<keyword evidence="3" id="KW-0597">Phosphoprotein</keyword>
<dbReference type="InterPro" id="IPR010080">
    <property type="entry name" value="Thioester_reductase-like_dom"/>
</dbReference>
<name>A0A1C0TSL3_9GAMM</name>
<dbReference type="GO" id="GO:0031177">
    <property type="term" value="F:phosphopantetheine binding"/>
    <property type="evidence" value="ECO:0007669"/>
    <property type="project" value="TreeGrafter"/>
</dbReference>
<dbReference type="InterPro" id="IPR009081">
    <property type="entry name" value="PP-bd_ACP"/>
</dbReference>
<dbReference type="InterPro" id="IPR023213">
    <property type="entry name" value="CAT-like_dom_sf"/>
</dbReference>
<dbReference type="GO" id="GO:0016874">
    <property type="term" value="F:ligase activity"/>
    <property type="evidence" value="ECO:0007669"/>
    <property type="project" value="UniProtKB-KW"/>
</dbReference>
<dbReference type="InterPro" id="IPR036736">
    <property type="entry name" value="ACP-like_sf"/>
</dbReference>
<dbReference type="Pfam" id="PF00668">
    <property type="entry name" value="Condensation"/>
    <property type="match status" value="1"/>
</dbReference>
<dbReference type="FunFam" id="1.10.1200.10:FF:000005">
    <property type="entry name" value="Nonribosomal peptide synthetase 1"/>
    <property type="match status" value="1"/>
</dbReference>
<evidence type="ECO:0000313" key="7">
    <source>
        <dbReference type="Proteomes" id="UP000093366"/>
    </source>
</evidence>
<dbReference type="PROSITE" id="PS00012">
    <property type="entry name" value="PHOSPHOPANTETHEINE"/>
    <property type="match status" value="1"/>
</dbReference>
<dbReference type="InterPro" id="IPR006162">
    <property type="entry name" value="Ppantetheine_attach_site"/>
</dbReference>
<evidence type="ECO:0000313" key="6">
    <source>
        <dbReference type="EMBL" id="OCQ22240.1"/>
    </source>
</evidence>
<organism evidence="6 7">
    <name type="scientific">Pseudoalteromonas luteoviolacea</name>
    <dbReference type="NCBI Taxonomy" id="43657"/>
    <lineage>
        <taxon>Bacteria</taxon>
        <taxon>Pseudomonadati</taxon>
        <taxon>Pseudomonadota</taxon>
        <taxon>Gammaproteobacteria</taxon>
        <taxon>Alteromonadales</taxon>
        <taxon>Pseudoalteromonadaceae</taxon>
        <taxon>Pseudoalteromonas</taxon>
    </lineage>
</organism>
<comment type="cofactor">
    <cofactor evidence="1">
        <name>pantetheine 4'-phosphate</name>
        <dbReference type="ChEBI" id="CHEBI:47942"/>
    </cofactor>
</comment>
<sequence>MVRENKNQQGKTIQWLIMNAKNVLKKLYAEGVTLSLQNDEITCQSPVPVSDEITLLVRNYEQILSDYIQSHNAYWHSRFLGYEPALLHNMCMPNNDNGCFTRCIDGEEFTRFESSLSSQKLSMQTAILYRLGEAISTYCGQSDVVLYVSLEQEGGSLKRPIRLSQSGVLVSAPTFHIQLQQDLATGYVDVEKIYKSLGINGADCPLEAIEVIWLKNNDNAELKQRIASNSKSKALIFIQLNEQGLSLTWHWFGKSMSENSLKTIADIFESNLLQHALACHKLPEKLLSTSDNELDVLSAFERVANQLPQKIALRCDGEELCYQALACAAMRIASSLQSVGVEPGDKVVIALSRSIALAQAILGVVYAGGVYVPISPKESASRIQTIVAQSEARVIIGERHEQNSKVARFSLTQLTESEAASYRRVNLFAQLPLYINFSSGSTGQPKGIVCAHRGVTRLVINPNYIALGRDTEMLCAANQSFDAFVFEFWGALLNGGCVHMVPEAKFRPEYLRELFNRQVNTAFLTAALFHALVEIEPSIFNGLEQLIVGGDVVLPTHVAQVYEHNAQIQITNGYGPTENTVFTSCFLIPRNWPSEIPLPIGQAINGTGVIVATHQGSLLPKGCVGEVITFGSGLAVGYLNKQQETGSFFEIDTEQGRLRAYKTGDLGYFDSQGALRFLGRRDGQVKVNGYRVELAAINQALLSQLNVKNAHTLAIGENSGQKLVSFVQLEDCFKGLDVDSKASLFNVLELKLPAHMVPSDLVGVGEIPLTLNGKVDDKSLVSQYQRRPQRSFVAPCTPVQKALCSLIEQVLEVADVGIEDNFLHLGGNSVKLLKFQSLCQQELGLDFSLNALFEDPTVLSLSKLVNSNQAVDIPHVNEQVLSFAEQRLLFIQSIKGAETAYNAPLLFELSTDFKCTAFMRAMEKVASRHTILKTQYRWNRNRQPFPWVSGQSFALRRVKVSSDEALYDKQVKYANEVFNLANELPVKLTIVEKEQERYLVLNIHHIVVDGWSLSILFKELAHFYHLQGALPSLNVTYRDYASWQRNALAGEKRLDLHAFWRGYLAGSENMMLPYDMVRRKNFDYIGKSQFVTLDAGLSSRLKTFAQTHNTTLYHVMLSAFFALCQKLSQQDDLIIGTPFENRYVQQTQSLIGFFVNSLPIRVKIEKGDVTMLELLKLTIASVAKVRVHQALPLDDIVQAVGADFDPSRSPIFQVLFSVQAFTEQKDLPQGMRIIPQHLHTAAKYDMTILIDDSDDNIVIDWNYATSLFECETIGRFALMYQIVLEQLTTMPHTLLNDLDVLPENERDMLLNKWSGPSNTVPLRKLRIHELFEEQVNTRGDQSALKFKDVEVSYRELNKRANQLAHGLLLQYAQSMNLQQQHIGVFQSRGVEMIVSTLAILKLGAVVVMISPEYPSVRVKAMLEDSRPLFVISDKDNIKTLNQHHYEAVCYSNFFGKNSACDDLNIAGSADALAYLIYTSGTTGTPKGVQTTHRGVVSLIQNNGYVEFCAEDRLVQLANPNFDMALFEIWGALCHGATLFIPDKIQPSISDILTILRQEKITTLWLTTSLLDSLYSHAPHCFANLKYLIFGGEAANSETIRQIRASNACPQNLINGYGPSESTIVTTYRCNSFDGSNVPIGKPVNTRRVYVLDQFQRLVPKGVQGELYVAGAGVAMGYLNRAELTKDRFIPDPFGKHSGAMMYKTGDLVRWRNDGELEFCGRNDGQVKIRGFRVELGEIESVLLVHKHVKNAAVIDFKHQGQTLLVAYVQMSKSQDQVHEVQLHIESQLPSFMHPSVYIEVADLPLTFNGKLDTDKLPVPVFESKRGYTGPRDEFERQLCSVFERLLSVRKVGIDDDFFELGGHSMLAMQLAHQIEGLTGQNFTLRNLYSHRTVRQLAEFKPEQPDFIDPAQFILPVALTSATLPKSGGFESILLTGASGFVGRYTLAQLLKETDLTVYCLVRADNQAHASLKVKQSLQKARLWDVEFEHRIRVVIGDLAKSRLGLSDENYQMIANKVDLIIHCATYMDHLAQFDQMKAANVSSTVELIALQQHGVPKRMVFVSTTAVLKQPGLADENTPLDTQKHVQGQGYIATKWASELLIKQAQQRGFDISVVRLGLTSGCQKTGLSDEEQWLTMLMKLTSNLGMCFEDNRFQTSILPVDYVAKALTTLAMQPSVLPVYHLANSQDIYFADLVRARNKVSDTPIELTSYTRFIESLVDFKCSGNRVDGEYLFIDDMRNLTGDMMANTDTGFAPISSQKTWQWLEQFNLSPPELRAQTIAMYFAASHLVD</sequence>
<dbReference type="FunFam" id="2.30.38.10:FF:000001">
    <property type="entry name" value="Non-ribosomal peptide synthetase PvdI"/>
    <property type="match status" value="1"/>
</dbReference>
<dbReference type="Pfam" id="PF13193">
    <property type="entry name" value="AMP-binding_C"/>
    <property type="match status" value="1"/>
</dbReference>
<comment type="caution">
    <text evidence="6">The sequence shown here is derived from an EMBL/GenBank/DDBJ whole genome shotgun (WGS) entry which is preliminary data.</text>
</comment>
<dbReference type="Gene3D" id="3.30.559.30">
    <property type="entry name" value="Nonribosomal peptide synthetase, condensation domain"/>
    <property type="match status" value="1"/>
</dbReference>
<keyword evidence="4" id="KW-0436">Ligase</keyword>
<dbReference type="NCBIfam" id="TIGR01733">
    <property type="entry name" value="AA-adenyl-dom"/>
    <property type="match status" value="1"/>
</dbReference>
<dbReference type="Gene3D" id="2.30.38.10">
    <property type="entry name" value="Luciferase, Domain 3"/>
    <property type="match status" value="1"/>
</dbReference>
<dbReference type="Pfam" id="PF07993">
    <property type="entry name" value="NAD_binding_4"/>
    <property type="match status" value="1"/>
</dbReference>
<gene>
    <name evidence="6" type="ORF">A7985_10680</name>
</gene>
<dbReference type="InterPro" id="IPR013120">
    <property type="entry name" value="FAR_NAD-bd"/>
</dbReference>
<reference evidence="7" key="1">
    <citation type="submission" date="2016-07" db="EMBL/GenBank/DDBJ databases">
        <authorList>
            <person name="Florea S."/>
            <person name="Webb J.S."/>
            <person name="Jaromczyk J."/>
            <person name="Schardl C.L."/>
        </authorList>
    </citation>
    <scope>NUCLEOTIDE SEQUENCE [LARGE SCALE GENOMIC DNA]</scope>
    <source>
        <strain evidence="7">IPB1</strain>
    </source>
</reference>
<dbReference type="PANTHER" id="PTHR45527:SF1">
    <property type="entry name" value="FATTY ACID SYNTHASE"/>
    <property type="match status" value="1"/>
</dbReference>
<feature type="domain" description="Carrier" evidence="5">
    <location>
        <begin position="1829"/>
        <end position="1904"/>
    </location>
</feature>
<dbReference type="GO" id="GO:0005737">
    <property type="term" value="C:cytoplasm"/>
    <property type="evidence" value="ECO:0007669"/>
    <property type="project" value="TreeGrafter"/>
</dbReference>
<dbReference type="InterPro" id="IPR036291">
    <property type="entry name" value="NAD(P)-bd_dom_sf"/>
</dbReference>
<proteinExistence type="predicted"/>
<protein>
    <recommendedName>
        <fullName evidence="5">Carrier domain-containing protein</fullName>
    </recommendedName>
</protein>
<dbReference type="SUPFAM" id="SSF51735">
    <property type="entry name" value="NAD(P)-binding Rossmann-fold domains"/>
    <property type="match status" value="1"/>
</dbReference>
<dbReference type="Gene3D" id="3.40.50.12780">
    <property type="entry name" value="N-terminal domain of ligase-like"/>
    <property type="match status" value="1"/>
</dbReference>
<dbReference type="InterPro" id="IPR001242">
    <property type="entry name" value="Condensation_dom"/>
</dbReference>
<dbReference type="EMBL" id="MAUJ01000002">
    <property type="protein sequence ID" value="OCQ22240.1"/>
    <property type="molecule type" value="Genomic_DNA"/>
</dbReference>
<dbReference type="SUPFAM" id="SSF52777">
    <property type="entry name" value="CoA-dependent acyltransferases"/>
    <property type="match status" value="2"/>
</dbReference>
<evidence type="ECO:0000256" key="2">
    <source>
        <dbReference type="ARBA" id="ARBA00022450"/>
    </source>
</evidence>
<dbReference type="InterPro" id="IPR010071">
    <property type="entry name" value="AA_adenyl_dom"/>
</dbReference>
<feature type="domain" description="Carrier" evidence="5">
    <location>
        <begin position="794"/>
        <end position="869"/>
    </location>
</feature>
<dbReference type="CDD" id="cd19531">
    <property type="entry name" value="LCL_NRPS-like"/>
    <property type="match status" value="1"/>
</dbReference>
<dbReference type="GO" id="GO:0043041">
    <property type="term" value="P:amino acid activation for nonribosomal peptide biosynthetic process"/>
    <property type="evidence" value="ECO:0007669"/>
    <property type="project" value="TreeGrafter"/>
</dbReference>
<dbReference type="Gene3D" id="3.40.50.720">
    <property type="entry name" value="NAD(P)-binding Rossmann-like Domain"/>
    <property type="match status" value="1"/>
</dbReference>
<dbReference type="Proteomes" id="UP000093366">
    <property type="component" value="Unassembled WGS sequence"/>
</dbReference>
<dbReference type="InterPro" id="IPR000873">
    <property type="entry name" value="AMP-dep_synth/lig_dom"/>
</dbReference>
<dbReference type="InterPro" id="IPR045851">
    <property type="entry name" value="AMP-bd_C_sf"/>
</dbReference>
<keyword evidence="2" id="KW-0596">Phosphopantetheine</keyword>
<dbReference type="PROSITE" id="PS50075">
    <property type="entry name" value="CARRIER"/>
    <property type="match status" value="2"/>
</dbReference>
<dbReference type="Gene3D" id="3.40.50.980">
    <property type="match status" value="2"/>
</dbReference>
<dbReference type="Gene3D" id="3.30.559.10">
    <property type="entry name" value="Chloramphenicol acetyltransferase-like domain"/>
    <property type="match status" value="1"/>
</dbReference>
<dbReference type="NCBIfam" id="TIGR01746">
    <property type="entry name" value="Thioester-redct"/>
    <property type="match status" value="1"/>
</dbReference>
<dbReference type="Gene3D" id="1.10.1200.10">
    <property type="entry name" value="ACP-like"/>
    <property type="match status" value="2"/>
</dbReference>
<evidence type="ECO:0000256" key="1">
    <source>
        <dbReference type="ARBA" id="ARBA00001957"/>
    </source>
</evidence>
<accession>A0A1C0TSL3</accession>
<dbReference type="PANTHER" id="PTHR45527">
    <property type="entry name" value="NONRIBOSOMAL PEPTIDE SYNTHETASE"/>
    <property type="match status" value="1"/>
</dbReference>
<dbReference type="InterPro" id="IPR020845">
    <property type="entry name" value="AMP-binding_CS"/>
</dbReference>
<dbReference type="GO" id="GO:0044550">
    <property type="term" value="P:secondary metabolite biosynthetic process"/>
    <property type="evidence" value="ECO:0007669"/>
    <property type="project" value="TreeGrafter"/>
</dbReference>
<dbReference type="PROSITE" id="PS00455">
    <property type="entry name" value="AMP_BINDING"/>
    <property type="match status" value="2"/>
</dbReference>
<dbReference type="Pfam" id="PF00550">
    <property type="entry name" value="PP-binding"/>
    <property type="match status" value="2"/>
</dbReference>
<dbReference type="InterPro" id="IPR025110">
    <property type="entry name" value="AMP-bd_C"/>
</dbReference>
<evidence type="ECO:0000256" key="3">
    <source>
        <dbReference type="ARBA" id="ARBA00022553"/>
    </source>
</evidence>
<dbReference type="InterPro" id="IPR042099">
    <property type="entry name" value="ANL_N_sf"/>
</dbReference>
<dbReference type="Gene3D" id="3.30.300.30">
    <property type="match status" value="2"/>
</dbReference>
<dbReference type="CDD" id="cd05930">
    <property type="entry name" value="A_NRPS"/>
    <property type="match status" value="1"/>
</dbReference>
<dbReference type="SUPFAM" id="SSF56801">
    <property type="entry name" value="Acetyl-CoA synthetase-like"/>
    <property type="match status" value="2"/>
</dbReference>
<evidence type="ECO:0000256" key="4">
    <source>
        <dbReference type="ARBA" id="ARBA00022598"/>
    </source>
</evidence>
<dbReference type="SUPFAM" id="SSF47336">
    <property type="entry name" value="ACP-like"/>
    <property type="match status" value="2"/>
</dbReference>
<dbReference type="Pfam" id="PF00501">
    <property type="entry name" value="AMP-binding"/>
    <property type="match status" value="2"/>
</dbReference>
<evidence type="ECO:0000259" key="5">
    <source>
        <dbReference type="PROSITE" id="PS50075"/>
    </source>
</evidence>